<dbReference type="EMBL" id="JAAZON010000101">
    <property type="protein sequence ID" value="NMC62024.1"/>
    <property type="molecule type" value="Genomic_DNA"/>
</dbReference>
<proteinExistence type="predicted"/>
<sequence length="112" mass="12241">MRITALICAILVTAIPVFGEGNNVFQKSFSSAIQYDFALSHQTTKRILPLAVEINNIERLQKDTGCNASGIGAATFGCDFYETHDNKEYLKTLSLRAGIARNAVGMGLNLTW</sequence>
<comment type="caution">
    <text evidence="1">The sequence shown here is derived from an EMBL/GenBank/DDBJ whole genome shotgun (WGS) entry which is preliminary data.</text>
</comment>
<dbReference type="Proteomes" id="UP000524246">
    <property type="component" value="Unassembled WGS sequence"/>
</dbReference>
<gene>
    <name evidence="1" type="ORF">GYA55_02530</name>
</gene>
<protein>
    <submittedName>
        <fullName evidence="1">Uncharacterized protein</fullName>
    </submittedName>
</protein>
<reference evidence="1 2" key="1">
    <citation type="journal article" date="2020" name="Biotechnol. Biofuels">
        <title>New insights from the biogas microbiome by comprehensive genome-resolved metagenomics of nearly 1600 species originating from multiple anaerobic digesters.</title>
        <authorList>
            <person name="Campanaro S."/>
            <person name="Treu L."/>
            <person name="Rodriguez-R L.M."/>
            <person name="Kovalovszki A."/>
            <person name="Ziels R.M."/>
            <person name="Maus I."/>
            <person name="Zhu X."/>
            <person name="Kougias P.G."/>
            <person name="Basile A."/>
            <person name="Luo G."/>
            <person name="Schluter A."/>
            <person name="Konstantinidis K.T."/>
            <person name="Angelidaki I."/>
        </authorList>
    </citation>
    <scope>NUCLEOTIDE SEQUENCE [LARGE SCALE GENOMIC DNA]</scope>
    <source>
        <strain evidence="1">AS27yjCOA_65</strain>
    </source>
</reference>
<evidence type="ECO:0000313" key="1">
    <source>
        <dbReference type="EMBL" id="NMC62024.1"/>
    </source>
</evidence>
<evidence type="ECO:0000313" key="2">
    <source>
        <dbReference type="Proteomes" id="UP000524246"/>
    </source>
</evidence>
<dbReference type="AlphaFoldDB" id="A0A7X9IJF7"/>
<organism evidence="1 2">
    <name type="scientific">SAR324 cluster bacterium</name>
    <dbReference type="NCBI Taxonomy" id="2024889"/>
    <lineage>
        <taxon>Bacteria</taxon>
        <taxon>Deltaproteobacteria</taxon>
        <taxon>SAR324 cluster</taxon>
    </lineage>
</organism>
<accession>A0A7X9IJF7</accession>
<name>A0A7X9IJF7_9DELT</name>